<evidence type="ECO:0000313" key="8">
    <source>
        <dbReference type="EMBL" id="SFJ83863.1"/>
    </source>
</evidence>
<keyword evidence="9" id="KW-1185">Reference proteome</keyword>
<evidence type="ECO:0000256" key="2">
    <source>
        <dbReference type="ARBA" id="ARBA00022485"/>
    </source>
</evidence>
<dbReference type="InterPro" id="IPR014603">
    <property type="entry name" value="Formate_DH_Fe-S_su"/>
</dbReference>
<dbReference type="STRING" id="52560.SAMN04488082_10834"/>
<evidence type="ECO:0000259" key="7">
    <source>
        <dbReference type="PROSITE" id="PS51379"/>
    </source>
</evidence>
<evidence type="ECO:0000256" key="3">
    <source>
        <dbReference type="ARBA" id="ARBA00022723"/>
    </source>
</evidence>
<dbReference type="GO" id="GO:0046872">
    <property type="term" value="F:metal ion binding"/>
    <property type="evidence" value="ECO:0007669"/>
    <property type="project" value="UniProtKB-KW"/>
</dbReference>
<evidence type="ECO:0000313" key="9">
    <source>
        <dbReference type="Proteomes" id="UP000198635"/>
    </source>
</evidence>
<dbReference type="GO" id="GO:0015944">
    <property type="term" value="P:formate oxidation"/>
    <property type="evidence" value="ECO:0007669"/>
    <property type="project" value="InterPro"/>
</dbReference>
<evidence type="ECO:0000256" key="5">
    <source>
        <dbReference type="ARBA" id="ARBA00023004"/>
    </source>
</evidence>
<organism evidence="8 9">
    <name type="scientific">Desulfomicrobium apsheronum</name>
    <dbReference type="NCBI Taxonomy" id="52560"/>
    <lineage>
        <taxon>Bacteria</taxon>
        <taxon>Pseudomonadati</taxon>
        <taxon>Thermodesulfobacteriota</taxon>
        <taxon>Desulfovibrionia</taxon>
        <taxon>Desulfovibrionales</taxon>
        <taxon>Desulfomicrobiaceae</taxon>
        <taxon>Desulfomicrobium</taxon>
    </lineage>
</organism>
<proteinExistence type="predicted"/>
<dbReference type="GO" id="GO:0051539">
    <property type="term" value="F:4 iron, 4 sulfur cluster binding"/>
    <property type="evidence" value="ECO:0007669"/>
    <property type="project" value="UniProtKB-KW"/>
</dbReference>
<protein>
    <submittedName>
        <fullName evidence="8">Formate dehydrogenase iron-sulfur subunit</fullName>
    </submittedName>
</protein>
<dbReference type="OrthoDB" id="9789030at2"/>
<dbReference type="PIRSF" id="PIRSF036298">
    <property type="entry name" value="FDH_4Fe4S"/>
    <property type="match status" value="1"/>
</dbReference>
<keyword evidence="5" id="KW-0408">Iron</keyword>
<keyword evidence="2" id="KW-0004">4Fe-4S</keyword>
<dbReference type="Pfam" id="PF13247">
    <property type="entry name" value="Fer4_11"/>
    <property type="match status" value="1"/>
</dbReference>
<keyword evidence="6" id="KW-0411">Iron-sulfur</keyword>
<dbReference type="Proteomes" id="UP000198635">
    <property type="component" value="Unassembled WGS sequence"/>
</dbReference>
<evidence type="ECO:0000256" key="1">
    <source>
        <dbReference type="ARBA" id="ARBA00004196"/>
    </source>
</evidence>
<dbReference type="InterPro" id="IPR051555">
    <property type="entry name" value="FDH_Electron_Transfer_Unit"/>
</dbReference>
<dbReference type="PANTHER" id="PTHR43545:SF4">
    <property type="entry name" value="IRON-SULFUR PROTEIN"/>
    <property type="match status" value="1"/>
</dbReference>
<keyword evidence="3" id="KW-0479">Metal-binding</keyword>
<evidence type="ECO:0000256" key="4">
    <source>
        <dbReference type="ARBA" id="ARBA00022737"/>
    </source>
</evidence>
<dbReference type="RefSeq" id="WP_092374549.1">
    <property type="nucleotide sequence ID" value="NZ_FORX01000008.1"/>
</dbReference>
<dbReference type="GO" id="GO:0030313">
    <property type="term" value="C:cell envelope"/>
    <property type="evidence" value="ECO:0007669"/>
    <property type="project" value="UniProtKB-SubCell"/>
</dbReference>
<feature type="domain" description="4Fe-4S ferredoxin-type" evidence="7">
    <location>
        <begin position="4"/>
        <end position="34"/>
    </location>
</feature>
<dbReference type="GO" id="GO:0045333">
    <property type="term" value="P:cellular respiration"/>
    <property type="evidence" value="ECO:0007669"/>
    <property type="project" value="InterPro"/>
</dbReference>
<gene>
    <name evidence="8" type="ORF">SAMN04488082_10834</name>
</gene>
<dbReference type="SUPFAM" id="SSF54862">
    <property type="entry name" value="4Fe-4S ferredoxins"/>
    <property type="match status" value="1"/>
</dbReference>
<dbReference type="PANTHER" id="PTHR43545">
    <property type="entry name" value="FORMATE DEHYDROGENASE, NITRATE-INDUCIBLE, IRON-SULFUR SUBUNIT"/>
    <property type="match status" value="1"/>
</dbReference>
<dbReference type="InterPro" id="IPR017896">
    <property type="entry name" value="4Fe4S_Fe-S-bd"/>
</dbReference>
<sequence length="244" mass="27221">MSGKSFFVDLTKCTACRGCQIACKQWNKLPAEQTRNHGSHQNPMDVSAITYKTVHMKEVADDKGFMAAWLFFPEQCRHCTEPPCKMTADAYDDTAILQDEVTGAITFTEKTKDLPDFDEIREACPYNIPRQDAATKVITKCTMCLDRVQNGLKPACVQACPTGTMNFGDRDEMLALAEKRLAEVQKKFPDAVLGDADSTRVIYLYQMDPQKFHDFAVASATTPGLMNRKAMFAKLFGSTSRSKA</sequence>
<keyword evidence="4" id="KW-0677">Repeat</keyword>
<dbReference type="CDD" id="cd10559">
    <property type="entry name" value="W-FDH"/>
    <property type="match status" value="1"/>
</dbReference>
<dbReference type="AlphaFoldDB" id="A0A1I3UMK0"/>
<name>A0A1I3UMK0_9BACT</name>
<reference evidence="9" key="1">
    <citation type="submission" date="2016-10" db="EMBL/GenBank/DDBJ databases">
        <authorList>
            <person name="Varghese N."/>
            <person name="Submissions S."/>
        </authorList>
    </citation>
    <scope>NUCLEOTIDE SEQUENCE [LARGE SCALE GENOMIC DNA]</scope>
    <source>
        <strain evidence="9">DSM 5918</strain>
    </source>
</reference>
<accession>A0A1I3UMK0</accession>
<dbReference type="Gene3D" id="3.30.70.20">
    <property type="match status" value="2"/>
</dbReference>
<comment type="subcellular location">
    <subcellularLocation>
        <location evidence="1">Cell envelope</location>
    </subcellularLocation>
</comment>
<dbReference type="EMBL" id="FORX01000008">
    <property type="protein sequence ID" value="SFJ83863.1"/>
    <property type="molecule type" value="Genomic_DNA"/>
</dbReference>
<evidence type="ECO:0000256" key="6">
    <source>
        <dbReference type="ARBA" id="ARBA00023014"/>
    </source>
</evidence>
<dbReference type="PROSITE" id="PS51379">
    <property type="entry name" value="4FE4S_FER_2"/>
    <property type="match status" value="1"/>
</dbReference>